<comment type="caution">
    <text evidence="2">The sequence shown here is derived from an EMBL/GenBank/DDBJ whole genome shotgun (WGS) entry which is preliminary data.</text>
</comment>
<proteinExistence type="predicted"/>
<evidence type="ECO:0000313" key="2">
    <source>
        <dbReference type="EMBL" id="GIH14417.1"/>
    </source>
</evidence>
<dbReference type="InterPro" id="IPR002575">
    <property type="entry name" value="Aminoglycoside_PTrfase"/>
</dbReference>
<accession>A0A8J3QQG0</accession>
<feature type="domain" description="Aminoglycoside phosphotransferase" evidence="1">
    <location>
        <begin position="50"/>
        <end position="254"/>
    </location>
</feature>
<dbReference type="Proteomes" id="UP000642748">
    <property type="component" value="Unassembled WGS sequence"/>
</dbReference>
<keyword evidence="3" id="KW-1185">Reference proteome</keyword>
<evidence type="ECO:0000259" key="1">
    <source>
        <dbReference type="Pfam" id="PF01636"/>
    </source>
</evidence>
<dbReference type="AlphaFoldDB" id="A0A8J3QQG0"/>
<dbReference type="EMBL" id="BONZ01000024">
    <property type="protein sequence ID" value="GIH14417.1"/>
    <property type="molecule type" value="Genomic_DNA"/>
</dbReference>
<dbReference type="SUPFAM" id="SSF56112">
    <property type="entry name" value="Protein kinase-like (PK-like)"/>
    <property type="match status" value="1"/>
</dbReference>
<gene>
    <name evidence="2" type="ORF">Raf01_25890</name>
</gene>
<name>A0A8J3QQG0_9ACTN</name>
<dbReference type="RefSeq" id="WP_203918087.1">
    <property type="nucleotide sequence ID" value="NZ_BONZ01000024.1"/>
</dbReference>
<dbReference type="InterPro" id="IPR011009">
    <property type="entry name" value="Kinase-like_dom_sf"/>
</dbReference>
<sequence length="299" mass="32364">MSAQSTADTTAAAVAATVGLARRLGLGPSVEPVVLREGANLTVRLSPHPVVARIATQTAAVREVAAYQNRELAVLDHLATTDAPAMHPARSVPPGPHEVDGWRLIFLHYYDHDPDRPLSGRQVGDSLAALHRAMAGIDVELPSATEALDELPLLLDRAETMTGDERSFLNDRAELVSEALRGYRGRTQPLHGDVHLGNLLRTPHGPIWSDFEDMCTAPVEWDLASLVASVQINTANRALVDEAVHAYGCDTTTPLWRTCLEGNVLMFTAWAAMAAGHSERAAQSMPRRLAWHREYAGAS</sequence>
<dbReference type="Gene3D" id="3.90.1200.10">
    <property type="match status" value="1"/>
</dbReference>
<evidence type="ECO:0000313" key="3">
    <source>
        <dbReference type="Proteomes" id="UP000642748"/>
    </source>
</evidence>
<protein>
    <recommendedName>
        <fullName evidence="1">Aminoglycoside phosphotransferase domain-containing protein</fullName>
    </recommendedName>
</protein>
<reference evidence="2" key="1">
    <citation type="submission" date="2021-01" db="EMBL/GenBank/DDBJ databases">
        <title>Whole genome shotgun sequence of Rugosimonospora africana NBRC 104875.</title>
        <authorList>
            <person name="Komaki H."/>
            <person name="Tamura T."/>
        </authorList>
    </citation>
    <scope>NUCLEOTIDE SEQUENCE</scope>
    <source>
        <strain evidence="2">NBRC 104875</strain>
    </source>
</reference>
<dbReference type="Pfam" id="PF01636">
    <property type="entry name" value="APH"/>
    <property type="match status" value="1"/>
</dbReference>
<organism evidence="2 3">
    <name type="scientific">Rugosimonospora africana</name>
    <dbReference type="NCBI Taxonomy" id="556532"/>
    <lineage>
        <taxon>Bacteria</taxon>
        <taxon>Bacillati</taxon>
        <taxon>Actinomycetota</taxon>
        <taxon>Actinomycetes</taxon>
        <taxon>Micromonosporales</taxon>
        <taxon>Micromonosporaceae</taxon>
        <taxon>Rugosimonospora</taxon>
    </lineage>
</organism>